<name>A0A0L8H8L2_OCTBM</name>
<reference evidence="2" key="1">
    <citation type="submission" date="2015-07" db="EMBL/GenBank/DDBJ databases">
        <title>MeaNS - Measles Nucleotide Surveillance Program.</title>
        <authorList>
            <person name="Tran T."/>
            <person name="Druce J."/>
        </authorList>
    </citation>
    <scope>NUCLEOTIDE SEQUENCE</scope>
    <source>
        <strain evidence="2">UCB-OBI-ISO-001</strain>
        <tissue evidence="2">Gonad</tissue>
    </source>
</reference>
<keyword evidence="1" id="KW-1133">Transmembrane helix</keyword>
<keyword evidence="1" id="KW-0472">Membrane</keyword>
<organism evidence="2">
    <name type="scientific">Octopus bimaculoides</name>
    <name type="common">California two-spotted octopus</name>
    <dbReference type="NCBI Taxonomy" id="37653"/>
    <lineage>
        <taxon>Eukaryota</taxon>
        <taxon>Metazoa</taxon>
        <taxon>Spiralia</taxon>
        <taxon>Lophotrochozoa</taxon>
        <taxon>Mollusca</taxon>
        <taxon>Cephalopoda</taxon>
        <taxon>Coleoidea</taxon>
        <taxon>Octopodiformes</taxon>
        <taxon>Octopoda</taxon>
        <taxon>Incirrata</taxon>
        <taxon>Octopodidae</taxon>
        <taxon>Octopus</taxon>
    </lineage>
</organism>
<proteinExistence type="predicted"/>
<sequence>MVTIHQHFLSVFLQILILFLNHCLFVLFCLFDFFSSKYCVVAIKYNFFFLLTICSQ</sequence>
<keyword evidence="1" id="KW-0812">Transmembrane</keyword>
<evidence type="ECO:0000313" key="2">
    <source>
        <dbReference type="EMBL" id="KOF85095.1"/>
    </source>
</evidence>
<accession>A0A0L8H8L2</accession>
<dbReference type="EMBL" id="KQ418970">
    <property type="protein sequence ID" value="KOF85095.1"/>
    <property type="molecule type" value="Genomic_DNA"/>
</dbReference>
<evidence type="ECO:0000256" key="1">
    <source>
        <dbReference type="SAM" id="Phobius"/>
    </source>
</evidence>
<protein>
    <submittedName>
        <fullName evidence="2">Uncharacterized protein</fullName>
    </submittedName>
</protein>
<feature type="transmembrane region" description="Helical" evidence="1">
    <location>
        <begin position="12"/>
        <end position="34"/>
    </location>
</feature>
<dbReference type="AlphaFoldDB" id="A0A0L8H8L2"/>
<gene>
    <name evidence="2" type="ORF">OCBIM_22020815mg</name>
</gene>